<evidence type="ECO:0000313" key="3">
    <source>
        <dbReference type="Proteomes" id="UP000036873"/>
    </source>
</evidence>
<evidence type="ECO:0000259" key="1">
    <source>
        <dbReference type="Pfam" id="PF00669"/>
    </source>
</evidence>
<dbReference type="OrthoDB" id="9810955at2"/>
<comment type="caution">
    <text evidence="2">The sequence shown here is derived from an EMBL/GenBank/DDBJ whole genome shotgun (WGS) entry which is preliminary data.</text>
</comment>
<keyword evidence="3" id="KW-1185">Reference proteome</keyword>
<dbReference type="InterPro" id="IPR013384">
    <property type="entry name" value="Flagell_FlgL"/>
</dbReference>
<dbReference type="Gene3D" id="1.20.1330.10">
    <property type="entry name" value="f41 fragment of flagellin, N-terminal domain"/>
    <property type="match status" value="1"/>
</dbReference>
<feature type="domain" description="Flagellin N-terminal" evidence="1">
    <location>
        <begin position="3"/>
        <end position="140"/>
    </location>
</feature>
<dbReference type="InterPro" id="IPR001029">
    <property type="entry name" value="Flagellin_N"/>
</dbReference>
<dbReference type="Proteomes" id="UP000036873">
    <property type="component" value="Unassembled WGS sequence"/>
</dbReference>
<dbReference type="GO" id="GO:0009424">
    <property type="term" value="C:bacterial-type flagellum hook"/>
    <property type="evidence" value="ECO:0007669"/>
    <property type="project" value="InterPro"/>
</dbReference>
<name>A0A0L6U2B4_9FIRM</name>
<reference evidence="3" key="1">
    <citation type="submission" date="2015-07" db="EMBL/GenBank/DDBJ databases">
        <title>Draft genome sequence of Acetobacterium bakii DSM 8293, a potential psychrophilic chemical producer through syngas fermentation.</title>
        <authorList>
            <person name="Song Y."/>
            <person name="Hwang S."/>
            <person name="Cho B.-K."/>
        </authorList>
    </citation>
    <scope>NUCLEOTIDE SEQUENCE [LARGE SCALE GENOMIC DNA]</scope>
    <source>
        <strain evidence="3">DSM 8239</strain>
    </source>
</reference>
<dbReference type="PANTHER" id="PTHR42792:SF1">
    <property type="entry name" value="FLAGELLAR HOOK-ASSOCIATED PROTEIN 3"/>
    <property type="match status" value="1"/>
</dbReference>
<organism evidence="2 3">
    <name type="scientific">Acetobacterium bakii</name>
    <dbReference type="NCBI Taxonomy" id="52689"/>
    <lineage>
        <taxon>Bacteria</taxon>
        <taxon>Bacillati</taxon>
        <taxon>Bacillota</taxon>
        <taxon>Clostridia</taxon>
        <taxon>Eubacteriales</taxon>
        <taxon>Eubacteriaceae</taxon>
        <taxon>Acetobacterium</taxon>
    </lineage>
</organism>
<accession>A0A0L6U2B4</accession>
<proteinExistence type="predicted"/>
<dbReference type="RefSeq" id="WP_050739418.1">
    <property type="nucleotide sequence ID" value="NZ_LGYO01000011.1"/>
</dbReference>
<protein>
    <recommendedName>
        <fullName evidence="1">Flagellin N-terminal domain-containing protein</fullName>
    </recommendedName>
</protein>
<dbReference type="AlphaFoldDB" id="A0A0L6U2B4"/>
<dbReference type="GO" id="GO:0005198">
    <property type="term" value="F:structural molecule activity"/>
    <property type="evidence" value="ECO:0007669"/>
    <property type="project" value="InterPro"/>
</dbReference>
<sequence>MRITYKMMTTKYTTNLNNMSTELDRLNTQVASGRKFAKTSEDTSSAIKAYQIRRDLAKLDGYQNNIAHASDYLTNSETNLGDITETLADATDKILQGKNDTQNPDTRKIIANELRVMQKQMLDTLNSKVGDSYIFGGSNTVEKPFTVDEDGKLLYNKIDVDSLDDSTQALKDTLNNLKADSLYVDIGLGVSVDSAGTVNPNTIFNYSIPGINIVGNGTTTIDGIAGNVSNNAYNLLGKIAEQFESANYSSDITDKLFGKFQSATSQASKATTEIGAKANYLEFMKERYDSQELNLQTRQTEVEGIDAAYTYISFQTQKVAYQAALQMGNSIIQSSVFDYMS</sequence>
<evidence type="ECO:0000313" key="2">
    <source>
        <dbReference type="EMBL" id="KNZ42651.1"/>
    </source>
</evidence>
<dbReference type="EMBL" id="LGYO01000011">
    <property type="protein sequence ID" value="KNZ42651.1"/>
    <property type="molecule type" value="Genomic_DNA"/>
</dbReference>
<dbReference type="Pfam" id="PF00669">
    <property type="entry name" value="Flagellin_N"/>
    <property type="match status" value="1"/>
</dbReference>
<gene>
    <name evidence="2" type="ORF">AKG39_05805</name>
</gene>
<dbReference type="NCBIfam" id="TIGR02550">
    <property type="entry name" value="flagell_flgL"/>
    <property type="match status" value="1"/>
</dbReference>
<dbReference type="GO" id="GO:0071973">
    <property type="term" value="P:bacterial-type flagellum-dependent cell motility"/>
    <property type="evidence" value="ECO:0007669"/>
    <property type="project" value="InterPro"/>
</dbReference>
<dbReference type="InterPro" id="IPR001492">
    <property type="entry name" value="Flagellin"/>
</dbReference>
<dbReference type="PANTHER" id="PTHR42792">
    <property type="entry name" value="FLAGELLIN"/>
    <property type="match status" value="1"/>
</dbReference>
<dbReference type="STRING" id="52689.AKG39_05805"/>
<dbReference type="SUPFAM" id="SSF64518">
    <property type="entry name" value="Phase 1 flagellin"/>
    <property type="match status" value="1"/>
</dbReference>